<dbReference type="Proteomes" id="UP001295684">
    <property type="component" value="Unassembled WGS sequence"/>
</dbReference>
<feature type="coiled-coil region" evidence="1">
    <location>
        <begin position="636"/>
        <end position="670"/>
    </location>
</feature>
<accession>A0AAD1XI13</accession>
<comment type="caution">
    <text evidence="3">The sequence shown here is derived from an EMBL/GenBank/DDBJ whole genome shotgun (WGS) entry which is preliminary data.</text>
</comment>
<sequence>MEETEGNNLKIYEEKIYQLQKEVQEALDAKDKQNESLRETISTQKEKIKGCLSQIKSLENLKNAYEKEISSSRKTRSKQADSSQKIVSPLDEVRVLSTEIEIKNAKIKILEEENRELKGNDRSGLITQQITKVNEKVQGVKQNYQNLRQENSSLKDQILRSKVKMDSIILQNQKLLEENEDAQKLINVNEKLQEEIKQNDNTMIIKENQNLLNQIETLQSEKLNMEVTIKEMQQNQEQFKQEKAQLAKDKEEFEKNKQSLEDQVKNAREELSAMKQKFQQRLAQEEERYNALQKKYTKEIAEYKLEKETAQLEIPKLEPFTVANKDDYQLKLLLLKEKENTEKANTLAKCLKDELEHSMFENQRLKDTLQKEREKLYNQNKKGDVDKDLKSETPKAASRLGKTKTLRFDETVSIIQEESKVDKEDTNLVKKDAGRKKTPSELLQETLKNMDEEFDPEELPIEEYAESICSNKRLSRDIRETLQILLKREKKEIEMIKEKTEIDTRALRQGKVRDGDDEIMEDENGEIKFLEERVASLTELKDLLQTQLEEEYEANRTLRKQNKELSDELIEQKEKLIAKIEDEGKSSLLASLNVHLSQALEALLSSCYSHIRSRSDLVTSFSNTAKEVLDSTLVTNTKMQEDRKSYQQHIEELEKEVDAKEALLSESDQTILKAQLKKENSQQVQEIILREMQYYNTFVKKVKSLITGEDFETISNVPVGALDIVLAQLEQVLPIHDSGDEEMTPEEHTATQKVEFPKEAFSEYIGNYNKILDKKNQSIKDLQGEIEKAKIEGQKETNQKYEQEIKSLKEKAQKAGMSEEEAKMMKKLKTDNIILFKKNKTLNSVMESNKQLTEQNKGLQEKVEQIQKEASQKQIEKKEQVVLEPNKLKTLEADLEEQLKLNEELKQELNKRKDTHKSANAMKNLIKALNLIKRCKKILHIVSSKESKEVAVKEKLNLPVEEVKQIPEKETTPVNKKSETQVAGKTEVQILKKSIAGIPEELAAEIPKKLVAEVPEKLAAEIPEKPETEIPDNVIEEVVENIVDQTPEKGASPPEEDSNMRQVIRCIQTSTPVKEVTKPTNPSKPLKPSKPLLKKRVSKASSKASEGKSKLQKTEE</sequence>
<evidence type="ECO:0000313" key="3">
    <source>
        <dbReference type="EMBL" id="CAI2373080.1"/>
    </source>
</evidence>
<feature type="coiled-coil region" evidence="1">
    <location>
        <begin position="772"/>
        <end position="818"/>
    </location>
</feature>
<feature type="coiled-coil region" evidence="1">
    <location>
        <begin position="9"/>
        <end position="313"/>
    </location>
</feature>
<feature type="region of interest" description="Disordered" evidence="2">
    <location>
        <begin position="379"/>
        <end position="398"/>
    </location>
</feature>
<protein>
    <submittedName>
        <fullName evidence="3">Uncharacterized protein</fullName>
    </submittedName>
</protein>
<organism evidence="3 4">
    <name type="scientific">Euplotes crassus</name>
    <dbReference type="NCBI Taxonomy" id="5936"/>
    <lineage>
        <taxon>Eukaryota</taxon>
        <taxon>Sar</taxon>
        <taxon>Alveolata</taxon>
        <taxon>Ciliophora</taxon>
        <taxon>Intramacronucleata</taxon>
        <taxon>Spirotrichea</taxon>
        <taxon>Hypotrichia</taxon>
        <taxon>Euplotida</taxon>
        <taxon>Euplotidae</taxon>
        <taxon>Moneuplotes</taxon>
    </lineage>
</organism>
<dbReference type="EMBL" id="CAMPGE010014406">
    <property type="protein sequence ID" value="CAI2373080.1"/>
    <property type="molecule type" value="Genomic_DNA"/>
</dbReference>
<feature type="coiled-coil region" evidence="1">
    <location>
        <begin position="842"/>
        <end position="922"/>
    </location>
</feature>
<evidence type="ECO:0000256" key="2">
    <source>
        <dbReference type="SAM" id="MobiDB-lite"/>
    </source>
</evidence>
<gene>
    <name evidence="3" type="ORF">ECRASSUSDP1_LOCUS14418</name>
</gene>
<feature type="compositionally biased region" description="Basic and acidic residues" evidence="2">
    <location>
        <begin position="1105"/>
        <end position="1116"/>
    </location>
</feature>
<reference evidence="3" key="1">
    <citation type="submission" date="2023-07" db="EMBL/GenBank/DDBJ databases">
        <authorList>
            <consortium name="AG Swart"/>
            <person name="Singh M."/>
            <person name="Singh A."/>
            <person name="Seah K."/>
            <person name="Emmerich C."/>
        </authorList>
    </citation>
    <scope>NUCLEOTIDE SEQUENCE</scope>
    <source>
        <strain evidence="3">DP1</strain>
    </source>
</reference>
<feature type="coiled-coil region" evidence="1">
    <location>
        <begin position="479"/>
        <end position="583"/>
    </location>
</feature>
<dbReference type="AlphaFoldDB" id="A0AAD1XI13"/>
<evidence type="ECO:0000313" key="4">
    <source>
        <dbReference type="Proteomes" id="UP001295684"/>
    </source>
</evidence>
<feature type="region of interest" description="Disordered" evidence="2">
    <location>
        <begin position="1041"/>
        <end position="1116"/>
    </location>
</feature>
<name>A0AAD1XI13_EUPCR</name>
<feature type="compositionally biased region" description="Basic and acidic residues" evidence="2">
    <location>
        <begin position="379"/>
        <end position="393"/>
    </location>
</feature>
<evidence type="ECO:0000256" key="1">
    <source>
        <dbReference type="SAM" id="Coils"/>
    </source>
</evidence>
<keyword evidence="4" id="KW-1185">Reference proteome</keyword>
<keyword evidence="1" id="KW-0175">Coiled coil</keyword>
<feature type="compositionally biased region" description="Low complexity" evidence="2">
    <location>
        <begin position="1078"/>
        <end position="1091"/>
    </location>
</feature>
<proteinExistence type="predicted"/>